<gene>
    <name evidence="1" type="ORF">QFC21_001628</name>
</gene>
<dbReference type="Proteomes" id="UP001227268">
    <property type="component" value="Unassembled WGS sequence"/>
</dbReference>
<proteinExistence type="predicted"/>
<accession>A0ACC2W1J7</accession>
<name>A0ACC2W1J7_9TREE</name>
<sequence length="1157" mass="129884">MAETASQQPQGATASPPADDTNMDMDIDENDENGVADGGQGRILDLPTNEQVWSFLSIIINTSLTVPFCCGSNSETVEIDVDQLNEMDHTMAASMLNEIHAKSKAWLLVAQENIRAGKVETAQKLLEDAVNTRFRQEQDYDGMCDAYTFLGHIHLMAARSAPKTVLEHPRCQYATAHKAKDGIASWKMYVMLALFNRAFAEAEKSLNQALQHEPNNLIVLMCQGRLYLQSKRPDLALRAYQKVLQLSPDFEPDPRVGIGLGYWLSGDHRRAQMAWNRALKKNANNHGARLLLTVAEANEAKSIASKLSEEDRQEKLIATTRQMGQLFVQTHQKLSPVALSLIRNTEVQGQLDKAIKLAERALQYADTAAHSRRAVSERTRLAYMAGDKEDVEMYAGRLRQDPVPDVVVEIVRAQNAISSGRYRLLFSKTTEGLFTNLVRLPGNFREALNIAELAARKIGSQAPAELNLVFALLLAYPHPGMPSSELAANTKHARHMLDSIHETYKRARNGKEGLAVLRSVANDPMVFVQLAKLWQTENFEKAVSAYQTAIEIHSRVRASEASPTETTRDLLGLKMSNNLATLYMLQGNTDGATQMYEQVAASLGEVNGEEEENFQSTLLYNLGRAYEDSNDVVRASEVYNTLLAKHPEYVNAKIRLSKLAITLGRHTEADQILKEINTSHGSDIEFRSYVSHYLHSQEKWVDLSKFATTTRRNHPDDLHALCTLGTYHYHLARDSKAPEIERTKDYCRAAEAFAQALSLDPTCTVAAQGLAIAIAEDTLPLRKEGMANKPSDGAAKLRGLDVALSIFTRIKDSMLTSSVLVNMGHCHFAKGDEERAIESYGAASEMSKNQDWQVLMYLCRAYYAFASKTSNYSAMGKALSYAQRAMQVKPQDKTGLYNIAMIQQKAAEIILGLDPDRRSIDEVQQVIGQARSSNTLFRLLADNPEKPAPYDTDLADQRAKYGESLLRRAPDQIEKQETYEKEQSTKHEIAKQRRAEEKARLDEIQRHRIEAEKARLAEEEAIRERQRQEARSWREEIKHQEEEEGIKKQERAEGRARSRKDKEPAGSGEEGERKPRRKSKKKPKRGSDDDLIDDDEERQAMQTEDEETEVRARSKTPKPKKKRTAAVDPDGDDAGEDRPNKKTKFKSVAVLSDTDEE</sequence>
<evidence type="ECO:0000313" key="1">
    <source>
        <dbReference type="EMBL" id="KAJ9105261.1"/>
    </source>
</evidence>
<protein>
    <submittedName>
        <fullName evidence="1">Uncharacterized protein</fullName>
    </submittedName>
</protein>
<evidence type="ECO:0000313" key="2">
    <source>
        <dbReference type="Proteomes" id="UP001227268"/>
    </source>
</evidence>
<keyword evidence="2" id="KW-1185">Reference proteome</keyword>
<comment type="caution">
    <text evidence="1">The sequence shown here is derived from an EMBL/GenBank/DDBJ whole genome shotgun (WGS) entry which is preliminary data.</text>
</comment>
<organism evidence="1 2">
    <name type="scientific">Naganishia friedmannii</name>
    <dbReference type="NCBI Taxonomy" id="89922"/>
    <lineage>
        <taxon>Eukaryota</taxon>
        <taxon>Fungi</taxon>
        <taxon>Dikarya</taxon>
        <taxon>Basidiomycota</taxon>
        <taxon>Agaricomycotina</taxon>
        <taxon>Tremellomycetes</taxon>
        <taxon>Filobasidiales</taxon>
        <taxon>Filobasidiaceae</taxon>
        <taxon>Naganishia</taxon>
    </lineage>
</organism>
<dbReference type="EMBL" id="JASBWT010000004">
    <property type="protein sequence ID" value="KAJ9105261.1"/>
    <property type="molecule type" value="Genomic_DNA"/>
</dbReference>
<reference evidence="1" key="1">
    <citation type="submission" date="2023-04" db="EMBL/GenBank/DDBJ databases">
        <title>Draft Genome sequencing of Naganishia species isolated from polar environments using Oxford Nanopore Technology.</title>
        <authorList>
            <person name="Leo P."/>
            <person name="Venkateswaran K."/>
        </authorList>
    </citation>
    <scope>NUCLEOTIDE SEQUENCE</scope>
    <source>
        <strain evidence="1">MNA-CCFEE 5423</strain>
    </source>
</reference>